<evidence type="ECO:0000256" key="1">
    <source>
        <dbReference type="SAM" id="Phobius"/>
    </source>
</evidence>
<reference evidence="2 3" key="1">
    <citation type="submission" date="2021-03" db="EMBL/GenBank/DDBJ databases">
        <title>Mucilaginibacter strains isolated from gold and copper mining confer multi heavy-metal resistance.</title>
        <authorList>
            <person name="Li Y."/>
        </authorList>
    </citation>
    <scope>NUCLEOTIDE SEQUENCE [LARGE SCALE GENOMIC DNA]</scope>
    <source>
        <strain evidence="2 3">P2-4</strain>
    </source>
</reference>
<proteinExistence type="predicted"/>
<name>A0ABX7UFD7_9SPHI</name>
<sequence length="55" mass="6338">MPIPEKQRIKKSAPKKKKPWTAGRIFKEIIYTLVFLLSLAGIIAVLWAAFHTHLH</sequence>
<dbReference type="Proteomes" id="UP000663940">
    <property type="component" value="Chromosome"/>
</dbReference>
<dbReference type="RefSeq" id="WP_167516251.1">
    <property type="nucleotide sequence ID" value="NZ_CP043450.1"/>
</dbReference>
<evidence type="ECO:0000313" key="2">
    <source>
        <dbReference type="EMBL" id="QTE51328.1"/>
    </source>
</evidence>
<gene>
    <name evidence="2" type="ORF">J3L21_04970</name>
</gene>
<feature type="transmembrane region" description="Helical" evidence="1">
    <location>
        <begin position="29"/>
        <end position="50"/>
    </location>
</feature>
<organism evidence="2 3">
    <name type="scientific">Mucilaginibacter rubeus</name>
    <dbReference type="NCBI Taxonomy" id="2027860"/>
    <lineage>
        <taxon>Bacteria</taxon>
        <taxon>Pseudomonadati</taxon>
        <taxon>Bacteroidota</taxon>
        <taxon>Sphingobacteriia</taxon>
        <taxon>Sphingobacteriales</taxon>
        <taxon>Sphingobacteriaceae</taxon>
        <taxon>Mucilaginibacter</taxon>
    </lineage>
</organism>
<evidence type="ECO:0000313" key="3">
    <source>
        <dbReference type="Proteomes" id="UP000663940"/>
    </source>
</evidence>
<keyword evidence="1" id="KW-0472">Membrane</keyword>
<dbReference type="EMBL" id="CP071880">
    <property type="protein sequence ID" value="QTE51328.1"/>
    <property type="molecule type" value="Genomic_DNA"/>
</dbReference>
<accession>A0ABX7UFD7</accession>
<protein>
    <submittedName>
        <fullName evidence="2">Uncharacterized protein</fullName>
    </submittedName>
</protein>
<keyword evidence="3" id="KW-1185">Reference proteome</keyword>
<keyword evidence="1" id="KW-0812">Transmembrane</keyword>
<keyword evidence="1" id="KW-1133">Transmembrane helix</keyword>